<evidence type="ECO:0000256" key="4">
    <source>
        <dbReference type="ARBA" id="ARBA00023136"/>
    </source>
</evidence>
<dbReference type="InterPro" id="IPR011701">
    <property type="entry name" value="MFS"/>
</dbReference>
<dbReference type="Pfam" id="PF07690">
    <property type="entry name" value="MFS_1"/>
    <property type="match status" value="1"/>
</dbReference>
<feature type="transmembrane region" description="Helical" evidence="5">
    <location>
        <begin position="160"/>
        <end position="181"/>
    </location>
</feature>
<evidence type="ECO:0000256" key="2">
    <source>
        <dbReference type="ARBA" id="ARBA00022692"/>
    </source>
</evidence>
<feature type="transmembrane region" description="Helical" evidence="5">
    <location>
        <begin position="123"/>
        <end position="140"/>
    </location>
</feature>
<feature type="transmembrane region" description="Helical" evidence="5">
    <location>
        <begin position="445"/>
        <end position="463"/>
    </location>
</feature>
<evidence type="ECO:0000313" key="8">
    <source>
        <dbReference type="Proteomes" id="UP000695562"/>
    </source>
</evidence>
<dbReference type="SUPFAM" id="SSF103473">
    <property type="entry name" value="MFS general substrate transporter"/>
    <property type="match status" value="1"/>
</dbReference>
<feature type="transmembrane region" description="Helical" evidence="5">
    <location>
        <begin position="313"/>
        <end position="330"/>
    </location>
</feature>
<dbReference type="Proteomes" id="UP000695562">
    <property type="component" value="Unassembled WGS sequence"/>
</dbReference>
<dbReference type="InterPro" id="IPR051068">
    <property type="entry name" value="MFS_Domain-Containing_Protein"/>
</dbReference>
<evidence type="ECO:0000259" key="6">
    <source>
        <dbReference type="PROSITE" id="PS50850"/>
    </source>
</evidence>
<dbReference type="OrthoDB" id="370281at2759"/>
<feature type="transmembrane region" description="Helical" evidence="5">
    <location>
        <begin position="376"/>
        <end position="395"/>
    </location>
</feature>
<keyword evidence="8" id="KW-1185">Reference proteome</keyword>
<organism evidence="7 8">
    <name type="scientific">Polysphondylium violaceum</name>
    <dbReference type="NCBI Taxonomy" id="133409"/>
    <lineage>
        <taxon>Eukaryota</taxon>
        <taxon>Amoebozoa</taxon>
        <taxon>Evosea</taxon>
        <taxon>Eumycetozoa</taxon>
        <taxon>Dictyostelia</taxon>
        <taxon>Dictyosteliales</taxon>
        <taxon>Dictyosteliaceae</taxon>
        <taxon>Polysphondylium</taxon>
    </lineage>
</organism>
<proteinExistence type="predicted"/>
<dbReference type="GO" id="GO:0005765">
    <property type="term" value="C:lysosomal membrane"/>
    <property type="evidence" value="ECO:0007669"/>
    <property type="project" value="TreeGrafter"/>
</dbReference>
<comment type="subcellular location">
    <subcellularLocation>
        <location evidence="1">Membrane</location>
        <topology evidence="1">Multi-pass membrane protein</topology>
    </subcellularLocation>
</comment>
<feature type="transmembrane region" description="Helical" evidence="5">
    <location>
        <begin position="96"/>
        <end position="117"/>
    </location>
</feature>
<dbReference type="PANTHER" id="PTHR23510:SF15">
    <property type="entry name" value="MAJOR FACILITATOR SUPERFAMILY (MFS) PROFILE DOMAIN-CONTAINING PROTEIN"/>
    <property type="match status" value="1"/>
</dbReference>
<feature type="domain" description="Major facilitator superfamily (MFS) profile" evidence="6">
    <location>
        <begin position="32"/>
        <end position="468"/>
    </location>
</feature>
<accession>A0A8J4PRY1</accession>
<keyword evidence="4 5" id="KW-0472">Membrane</keyword>
<feature type="transmembrane region" description="Helical" evidence="5">
    <location>
        <begin position="58"/>
        <end position="75"/>
    </location>
</feature>
<dbReference type="InterPro" id="IPR020846">
    <property type="entry name" value="MFS_dom"/>
</dbReference>
<dbReference type="GO" id="GO:0022857">
    <property type="term" value="F:transmembrane transporter activity"/>
    <property type="evidence" value="ECO:0007669"/>
    <property type="project" value="InterPro"/>
</dbReference>
<dbReference type="EMBL" id="AJWJ01000392">
    <property type="protein sequence ID" value="KAF2071284.1"/>
    <property type="molecule type" value="Genomic_DNA"/>
</dbReference>
<comment type="caution">
    <text evidence="7">The sequence shown here is derived from an EMBL/GenBank/DDBJ whole genome shotgun (WGS) entry which is preliminary data.</text>
</comment>
<feature type="transmembrane region" description="Helical" evidence="5">
    <location>
        <begin position="33"/>
        <end position="52"/>
    </location>
</feature>
<dbReference type="PANTHER" id="PTHR23510">
    <property type="entry name" value="INNER MEMBRANE TRANSPORT PROTEIN YAJR"/>
    <property type="match status" value="1"/>
</dbReference>
<keyword evidence="3 5" id="KW-1133">Transmembrane helix</keyword>
<sequence>MELYENDNLFENDQQYLLSDSYQIVGSKTPRRYWIGLIVILLSNISLSIVSVAIWPYLHINGLTISILAIALASFHSGSSIGRKFFSYYIEKTKSYWLLLVTSLVVTFIGDVVYASYPHISSIVISRFIVGFGTGSQVVLQNLLSDSTDSILLKYRVSKITLFTSIAYVLGPALVAALSTIDIPYHLSTSTQVERYNYFNGITLIGWIAAFLTLISIGLALLGKLLDNSITKHYETTNTDESLVRNNNNIINNNNTTTFPYKSQKSCIFPPKVTIFIFCFSHFLIFNAGMILEMIFIPYIIDLGGMSSYNWSLTKISLFFMGLGISCMIASTVSKKIQNQEYLLMGSILLVIVGYCLMILWNLPTFSVASNHQSPQIFRFLLGVVFVAIGFPIAVSSSIKMFFDLFASIHPAYSNVVFQFSTNLGRLTGPIWTALIVSNIGPNNVFFFGFIISLTSLILLLTLKKSTKYISSVTNIQRNVPIISDDDTDNYKF</sequence>
<dbReference type="PROSITE" id="PS50850">
    <property type="entry name" value="MFS"/>
    <property type="match status" value="1"/>
</dbReference>
<feature type="transmembrane region" description="Helical" evidence="5">
    <location>
        <begin position="402"/>
        <end position="425"/>
    </location>
</feature>
<feature type="transmembrane region" description="Helical" evidence="5">
    <location>
        <begin position="273"/>
        <end position="301"/>
    </location>
</feature>
<feature type="transmembrane region" description="Helical" evidence="5">
    <location>
        <begin position="342"/>
        <end position="364"/>
    </location>
</feature>
<evidence type="ECO:0000313" key="7">
    <source>
        <dbReference type="EMBL" id="KAF2071284.1"/>
    </source>
</evidence>
<protein>
    <recommendedName>
        <fullName evidence="6">Major facilitator superfamily (MFS) profile domain-containing protein</fullName>
    </recommendedName>
</protein>
<dbReference type="InterPro" id="IPR036259">
    <property type="entry name" value="MFS_trans_sf"/>
</dbReference>
<reference evidence="7" key="1">
    <citation type="submission" date="2020-01" db="EMBL/GenBank/DDBJ databases">
        <title>Development of genomics and gene disruption for Polysphondylium violaceum indicates a role for the polyketide synthase stlB in stalk morphogenesis.</title>
        <authorList>
            <person name="Narita B."/>
            <person name="Kawabe Y."/>
            <person name="Kin K."/>
            <person name="Saito T."/>
            <person name="Gibbs R."/>
            <person name="Kuspa A."/>
            <person name="Muzny D."/>
            <person name="Queller D."/>
            <person name="Richards S."/>
            <person name="Strassman J."/>
            <person name="Sucgang R."/>
            <person name="Worley K."/>
            <person name="Schaap P."/>
        </authorList>
    </citation>
    <scope>NUCLEOTIDE SEQUENCE</scope>
    <source>
        <strain evidence="7">QSvi11</strain>
    </source>
</reference>
<dbReference type="Gene3D" id="1.20.1250.20">
    <property type="entry name" value="MFS general substrate transporter like domains"/>
    <property type="match status" value="1"/>
</dbReference>
<gene>
    <name evidence="7" type="ORF">CYY_007391</name>
</gene>
<name>A0A8J4PRY1_9MYCE</name>
<feature type="transmembrane region" description="Helical" evidence="5">
    <location>
        <begin position="201"/>
        <end position="222"/>
    </location>
</feature>
<keyword evidence="2 5" id="KW-0812">Transmembrane</keyword>
<evidence type="ECO:0000256" key="3">
    <source>
        <dbReference type="ARBA" id="ARBA00022989"/>
    </source>
</evidence>
<dbReference type="AlphaFoldDB" id="A0A8J4PRY1"/>
<evidence type="ECO:0000256" key="1">
    <source>
        <dbReference type="ARBA" id="ARBA00004141"/>
    </source>
</evidence>
<evidence type="ECO:0000256" key="5">
    <source>
        <dbReference type="SAM" id="Phobius"/>
    </source>
</evidence>